<dbReference type="GO" id="GO:0007088">
    <property type="term" value="P:regulation of mitotic nuclear division"/>
    <property type="evidence" value="ECO:0007669"/>
    <property type="project" value="TreeGrafter"/>
</dbReference>
<feature type="compositionally biased region" description="Basic and acidic residues" evidence="1">
    <location>
        <begin position="124"/>
        <end position="143"/>
    </location>
</feature>
<organism evidence="2 3">
    <name type="scientific">Dryobates pubescens</name>
    <name type="common">Downy woodpecker</name>
    <name type="synonym">Picoides pubescens</name>
    <dbReference type="NCBI Taxonomy" id="118200"/>
    <lineage>
        <taxon>Eukaryota</taxon>
        <taxon>Metazoa</taxon>
        <taxon>Chordata</taxon>
        <taxon>Craniata</taxon>
        <taxon>Vertebrata</taxon>
        <taxon>Euteleostomi</taxon>
        <taxon>Archelosauria</taxon>
        <taxon>Archosauria</taxon>
        <taxon>Dinosauria</taxon>
        <taxon>Saurischia</taxon>
        <taxon>Theropoda</taxon>
        <taxon>Coelurosauria</taxon>
        <taxon>Aves</taxon>
        <taxon>Neognathae</taxon>
        <taxon>Neoaves</taxon>
        <taxon>Telluraves</taxon>
        <taxon>Coraciimorphae</taxon>
        <taxon>Piciformes</taxon>
        <taxon>Picidae</taxon>
        <taxon>Dryobates</taxon>
    </lineage>
</organism>
<dbReference type="AlphaFoldDB" id="A0A093GR19"/>
<protein>
    <submittedName>
        <fullName evidence="2">Uncharacterized protein</fullName>
    </submittedName>
</protein>
<feature type="compositionally biased region" description="Basic residues" evidence="1">
    <location>
        <begin position="108"/>
        <end position="117"/>
    </location>
</feature>
<dbReference type="GO" id="GO:0051983">
    <property type="term" value="P:regulation of chromosome segregation"/>
    <property type="evidence" value="ECO:0007669"/>
    <property type="project" value="TreeGrafter"/>
</dbReference>
<evidence type="ECO:0000313" key="3">
    <source>
        <dbReference type="Proteomes" id="UP000053875"/>
    </source>
</evidence>
<dbReference type="GO" id="GO:0005694">
    <property type="term" value="C:chromosome"/>
    <property type="evidence" value="ECO:0007669"/>
    <property type="project" value="TreeGrafter"/>
</dbReference>
<accession>A0A093GR19</accession>
<feature type="compositionally biased region" description="Low complexity" evidence="1">
    <location>
        <begin position="94"/>
        <end position="107"/>
    </location>
</feature>
<gene>
    <name evidence="2" type="ORF">N307_11429</name>
</gene>
<dbReference type="PANTHER" id="PTHR21603">
    <property type="entry name" value="ANTIGEN KI-67-LIKE PROTEIN"/>
    <property type="match status" value="1"/>
</dbReference>
<feature type="non-terminal residue" evidence="2">
    <location>
        <position position="1"/>
    </location>
</feature>
<evidence type="ECO:0000256" key="1">
    <source>
        <dbReference type="SAM" id="MobiDB-lite"/>
    </source>
</evidence>
<proteinExistence type="predicted"/>
<keyword evidence="3" id="KW-1185">Reference proteome</keyword>
<reference evidence="2 3" key="1">
    <citation type="submission" date="2014-04" db="EMBL/GenBank/DDBJ databases">
        <title>Genome evolution of avian class.</title>
        <authorList>
            <person name="Zhang G."/>
            <person name="Li C."/>
        </authorList>
    </citation>
    <scope>NUCLEOTIDE SEQUENCE [LARGE SCALE GENOMIC DNA]</scope>
    <source>
        <strain evidence="2">BGI_N307</strain>
    </source>
</reference>
<feature type="region of interest" description="Disordered" evidence="1">
    <location>
        <begin position="54"/>
        <end position="198"/>
    </location>
</feature>
<feature type="non-terminal residue" evidence="2">
    <location>
        <position position="255"/>
    </location>
</feature>
<dbReference type="PANTHER" id="PTHR21603:SF17">
    <property type="entry name" value="PROLIFERATION MARKER PROTEIN KI-67"/>
    <property type="match status" value="1"/>
</dbReference>
<dbReference type="STRING" id="118200.A0A093GR19"/>
<sequence>VKTPREKQQPVDDFVGLQRLMAEPRQKNADFEVDYAGVTEMFDAPEEIQVRPVNVVNSEQEDTAPLNSTHECGGQKTLAMEDKGNISQDEDTQQTESTSEDQSTQTTRRGRSRKRAHPASAQQSERDLNSKELQELETKSTKEEAEEISTSTSVPKKERRERRTNRCIQEEVVSDQEKVETVSPRGATQRPGRGKRKAPEVLKHLAENLDSHSKDSSVVQIEPADMKQTLKECSINDVLKAEDDPATKAESVSSS</sequence>
<dbReference type="GO" id="GO:0005634">
    <property type="term" value="C:nucleus"/>
    <property type="evidence" value="ECO:0007669"/>
    <property type="project" value="TreeGrafter"/>
</dbReference>
<dbReference type="Proteomes" id="UP000053875">
    <property type="component" value="Unassembled WGS sequence"/>
</dbReference>
<dbReference type="EMBL" id="KL217011">
    <property type="protein sequence ID" value="KFV72753.1"/>
    <property type="molecule type" value="Genomic_DNA"/>
</dbReference>
<evidence type="ECO:0000313" key="2">
    <source>
        <dbReference type="EMBL" id="KFV72753.1"/>
    </source>
</evidence>
<name>A0A093GR19_DRYPU</name>